<feature type="domain" description="RNA-binding S4" evidence="4">
    <location>
        <begin position="5"/>
        <end position="69"/>
    </location>
</feature>
<dbReference type="SUPFAM" id="SSF53335">
    <property type="entry name" value="S-adenosyl-L-methionine-dependent methyltransferases"/>
    <property type="match status" value="1"/>
</dbReference>
<dbReference type="InterPro" id="IPR002942">
    <property type="entry name" value="S4_RNA-bd"/>
</dbReference>
<dbReference type="eggNOG" id="COG1189">
    <property type="taxonomic scope" value="Bacteria"/>
</dbReference>
<dbReference type="SMART" id="SM00363">
    <property type="entry name" value="S4"/>
    <property type="match status" value="1"/>
</dbReference>
<dbReference type="PIRSF" id="PIRSF005578">
    <property type="entry name" value="TlyA"/>
    <property type="match status" value="1"/>
</dbReference>
<evidence type="ECO:0000313" key="6">
    <source>
        <dbReference type="Proteomes" id="UP000001366"/>
    </source>
</evidence>
<dbReference type="InterPro" id="IPR036986">
    <property type="entry name" value="S4_RNA-bd_sf"/>
</dbReference>
<dbReference type="STRING" id="123214.PERMA_0164"/>
<proteinExistence type="inferred from homology"/>
<dbReference type="PaxDb" id="123214-PERMA_0164"/>
<dbReference type="KEGG" id="pmx:PERMA_0164"/>
<dbReference type="PANTHER" id="PTHR32319">
    <property type="entry name" value="BACTERIAL HEMOLYSIN-LIKE PROTEIN"/>
    <property type="match status" value="1"/>
</dbReference>
<keyword evidence="6" id="KW-1185">Reference proteome</keyword>
<dbReference type="CDD" id="cd00165">
    <property type="entry name" value="S4"/>
    <property type="match status" value="1"/>
</dbReference>
<dbReference type="RefSeq" id="WP_012676641.1">
    <property type="nucleotide sequence ID" value="NC_012440.1"/>
</dbReference>
<dbReference type="InterPro" id="IPR029063">
    <property type="entry name" value="SAM-dependent_MTases_sf"/>
</dbReference>
<dbReference type="AlphaFoldDB" id="C0QTE7"/>
<dbReference type="Pfam" id="PF01728">
    <property type="entry name" value="FtsJ"/>
    <property type="match status" value="1"/>
</dbReference>
<evidence type="ECO:0000256" key="2">
    <source>
        <dbReference type="ARBA" id="ARBA00029460"/>
    </source>
</evidence>
<dbReference type="EMBL" id="CP001230">
    <property type="protein sequence ID" value="ACO04403.1"/>
    <property type="molecule type" value="Genomic_DNA"/>
</dbReference>
<name>C0QTE7_PERMH</name>
<evidence type="ECO:0000313" key="5">
    <source>
        <dbReference type="EMBL" id="ACO04403.1"/>
    </source>
</evidence>
<keyword evidence="1 3" id="KW-0694">RNA-binding</keyword>
<dbReference type="GO" id="GO:0003723">
    <property type="term" value="F:RNA binding"/>
    <property type="evidence" value="ECO:0007669"/>
    <property type="project" value="UniProtKB-KW"/>
</dbReference>
<comment type="similarity">
    <text evidence="2">Belongs to the TlyA family.</text>
</comment>
<dbReference type="NCBIfam" id="TIGR00478">
    <property type="entry name" value="tly"/>
    <property type="match status" value="1"/>
</dbReference>
<evidence type="ECO:0000259" key="4">
    <source>
        <dbReference type="SMART" id="SM00363"/>
    </source>
</evidence>
<dbReference type="InterPro" id="IPR004538">
    <property type="entry name" value="Hemolysin_A/TlyA"/>
</dbReference>
<dbReference type="OrthoDB" id="9784736at2"/>
<dbReference type="Pfam" id="PF01479">
    <property type="entry name" value="S4"/>
    <property type="match status" value="1"/>
</dbReference>
<protein>
    <submittedName>
        <fullName evidence="5">Hemolysin A</fullName>
    </submittedName>
</protein>
<dbReference type="PROSITE" id="PS50889">
    <property type="entry name" value="S4"/>
    <property type="match status" value="1"/>
</dbReference>
<gene>
    <name evidence="5" type="ordered locus">PERMA_0164</name>
</gene>
<evidence type="ECO:0000256" key="3">
    <source>
        <dbReference type="PROSITE-ProRule" id="PRU00182"/>
    </source>
</evidence>
<evidence type="ECO:0000256" key="1">
    <source>
        <dbReference type="ARBA" id="ARBA00022884"/>
    </source>
</evidence>
<organism evidence="5 6">
    <name type="scientific">Persephonella marina (strain DSM 14350 / EX-H1)</name>
    <dbReference type="NCBI Taxonomy" id="123214"/>
    <lineage>
        <taxon>Bacteria</taxon>
        <taxon>Pseudomonadati</taxon>
        <taxon>Aquificota</taxon>
        <taxon>Aquificia</taxon>
        <taxon>Aquificales</taxon>
        <taxon>Hydrogenothermaceae</taxon>
        <taxon>Persephonella</taxon>
    </lineage>
</organism>
<dbReference type="Gene3D" id="3.10.290.10">
    <property type="entry name" value="RNA-binding S4 domain"/>
    <property type="match status" value="1"/>
</dbReference>
<dbReference type="GO" id="GO:0008168">
    <property type="term" value="F:methyltransferase activity"/>
    <property type="evidence" value="ECO:0007669"/>
    <property type="project" value="InterPro"/>
</dbReference>
<dbReference type="PANTHER" id="PTHR32319:SF0">
    <property type="entry name" value="BACTERIAL HEMOLYSIN-LIKE PROTEIN"/>
    <property type="match status" value="1"/>
</dbReference>
<accession>C0QTE7</accession>
<sequence length="272" mass="31024">MAKKERIDKLLVERGLVESREKAQRLIMAGCVFVNDQRVDKPGTKIPVDANIFLKEKEKYVSRGGYKLEKGIEYFDFNPENKVCIDIGSSTGGFTDCLLQNGAKKVYAVDVGTHQLHEKLRNDPRVVVMEKTNARYLSEKDFPQKLECFVSDVSFISILKILPEICSIFEDFAEGIILIKPQFELSKKEVKDGVVKDPELHKKAILNVIKGLEKSCYCVKGITYSPVKGPKGNIEFLCYLFKKPEGFRCEEKIDESYIMEVVMEAHRALRKD</sequence>
<reference evidence="5 6" key="1">
    <citation type="journal article" date="2009" name="J. Bacteriol.">
        <title>Complete and draft genome sequences of six members of the Aquificales.</title>
        <authorList>
            <person name="Reysenbach A.L."/>
            <person name="Hamamura N."/>
            <person name="Podar M."/>
            <person name="Griffiths E."/>
            <person name="Ferreira S."/>
            <person name="Hochstein R."/>
            <person name="Heidelberg J."/>
            <person name="Johnson J."/>
            <person name="Mead D."/>
            <person name="Pohorille A."/>
            <person name="Sarmiento M."/>
            <person name="Schweighofer K."/>
            <person name="Seshadri R."/>
            <person name="Voytek M.A."/>
        </authorList>
    </citation>
    <scope>NUCLEOTIDE SEQUENCE [LARGE SCALE GENOMIC DNA]</scope>
    <source>
        <strain evidence="6">DSM 14350 / EX-H1</strain>
    </source>
</reference>
<dbReference type="GO" id="GO:0032259">
    <property type="term" value="P:methylation"/>
    <property type="evidence" value="ECO:0007669"/>
    <property type="project" value="InterPro"/>
</dbReference>
<dbReference type="InterPro" id="IPR002877">
    <property type="entry name" value="RNA_MeTrfase_FtsJ_dom"/>
</dbReference>
<dbReference type="InterPro" id="IPR047048">
    <property type="entry name" value="TlyA"/>
</dbReference>
<dbReference type="HOGENOM" id="CLU_058015_3_0_0"/>
<dbReference type="Proteomes" id="UP000001366">
    <property type="component" value="Chromosome"/>
</dbReference>
<dbReference type="Gene3D" id="3.40.50.150">
    <property type="entry name" value="Vaccinia Virus protein VP39"/>
    <property type="match status" value="1"/>
</dbReference>
<dbReference type="SUPFAM" id="SSF55174">
    <property type="entry name" value="Alpha-L RNA-binding motif"/>
    <property type="match status" value="1"/>
</dbReference>